<comment type="subunit">
    <text evidence="10">Homodimer. Heterotetramer of two MnmE and two MnmG subunits.</text>
</comment>
<dbReference type="GO" id="GO:0005737">
    <property type="term" value="C:cytoplasm"/>
    <property type="evidence" value="ECO:0007669"/>
    <property type="project" value="UniProtKB-ARBA"/>
</dbReference>
<dbReference type="SUPFAM" id="SSF51905">
    <property type="entry name" value="FAD/NAD(P)-binding domain"/>
    <property type="match status" value="2"/>
</dbReference>
<dbReference type="GO" id="GO:0002098">
    <property type="term" value="P:tRNA wobble uridine modification"/>
    <property type="evidence" value="ECO:0007669"/>
    <property type="project" value="InterPro"/>
</dbReference>
<dbReference type="Proteomes" id="UP000698242">
    <property type="component" value="Unassembled WGS sequence"/>
</dbReference>
<keyword evidence="6" id="KW-0285">Flavoprotein</keyword>
<proteinExistence type="inferred from homology"/>
<evidence type="ECO:0000256" key="7">
    <source>
        <dbReference type="ARBA" id="ARBA00022694"/>
    </source>
</evidence>
<dbReference type="InterPro" id="IPR026904">
    <property type="entry name" value="MnmG_C"/>
</dbReference>
<dbReference type="GO" id="GO:0030488">
    <property type="term" value="P:tRNA methylation"/>
    <property type="evidence" value="ECO:0007669"/>
    <property type="project" value="TreeGrafter"/>
</dbReference>
<dbReference type="InterPro" id="IPR047001">
    <property type="entry name" value="MnmG_C_subdom"/>
</dbReference>
<dbReference type="FunFam" id="1.10.150.570:FF:000001">
    <property type="entry name" value="tRNA uridine 5-carboxymethylaminomethyl modification enzyme MnmG"/>
    <property type="match status" value="1"/>
</dbReference>
<keyword evidence="8" id="KW-0274">FAD</keyword>
<keyword evidence="5" id="KW-0963">Cytoplasm</keyword>
<evidence type="ECO:0000313" key="14">
    <source>
        <dbReference type="Proteomes" id="UP000698242"/>
    </source>
</evidence>
<dbReference type="Gene3D" id="1.10.150.570">
    <property type="entry name" value="GidA associated domain, C-terminal subdomain"/>
    <property type="match status" value="1"/>
</dbReference>
<evidence type="ECO:0000256" key="10">
    <source>
        <dbReference type="ARBA" id="ARBA00025948"/>
    </source>
</evidence>
<organism evidence="13 14">
    <name type="scientific">Profundibacterium mesophilum KAUST100406-0324</name>
    <dbReference type="NCBI Taxonomy" id="1037889"/>
    <lineage>
        <taxon>Bacteria</taxon>
        <taxon>Pseudomonadati</taxon>
        <taxon>Pseudomonadota</taxon>
        <taxon>Alphaproteobacteria</taxon>
        <taxon>Rhodobacterales</taxon>
        <taxon>Roseobacteraceae</taxon>
        <taxon>Profundibacterium</taxon>
    </lineage>
</organism>
<dbReference type="InterPro" id="IPR044920">
    <property type="entry name" value="MnmG_C_subdom_sf"/>
</dbReference>
<feature type="domain" description="tRNA uridine 5-carboxymethylaminomethyl modification enzyme C-terminal subdomain" evidence="12">
    <location>
        <begin position="416"/>
        <end position="487"/>
    </location>
</feature>
<dbReference type="InterPro" id="IPR002218">
    <property type="entry name" value="MnmG-rel"/>
</dbReference>
<dbReference type="PROSITE" id="PS01281">
    <property type="entry name" value="GIDA_2"/>
    <property type="match status" value="1"/>
</dbReference>
<evidence type="ECO:0000256" key="4">
    <source>
        <dbReference type="ARBA" id="ARBA00020461"/>
    </source>
</evidence>
<name>A0A921TBW1_9RHOB</name>
<dbReference type="InterPro" id="IPR004416">
    <property type="entry name" value="MnmG"/>
</dbReference>
<comment type="function">
    <text evidence="2">NAD-binding protein involved in the addition of a carboxymethylaminomethyl (cmnm) group at the wobble position (U34) of certain tRNAs, forming tRNA-cmnm(5)s(2)U34.</text>
</comment>
<dbReference type="EMBL" id="APKE01000014">
    <property type="protein sequence ID" value="KAF0676320.1"/>
    <property type="molecule type" value="Genomic_DNA"/>
</dbReference>
<evidence type="ECO:0000313" key="13">
    <source>
        <dbReference type="EMBL" id="KAF0676320.1"/>
    </source>
</evidence>
<comment type="caution">
    <text evidence="13">The sequence shown here is derived from an EMBL/GenBank/DDBJ whole genome shotgun (WGS) entry which is preliminary data.</text>
</comment>
<evidence type="ECO:0000256" key="9">
    <source>
        <dbReference type="ARBA" id="ARBA00023027"/>
    </source>
</evidence>
<comment type="cofactor">
    <cofactor evidence="1">
        <name>FAD</name>
        <dbReference type="ChEBI" id="CHEBI:57692"/>
    </cofactor>
</comment>
<dbReference type="PANTHER" id="PTHR11806:SF0">
    <property type="entry name" value="PROTEIN MTO1 HOMOLOG, MITOCHONDRIAL"/>
    <property type="match status" value="1"/>
</dbReference>
<dbReference type="GO" id="GO:0050660">
    <property type="term" value="F:flavin adenine dinucleotide binding"/>
    <property type="evidence" value="ECO:0007669"/>
    <property type="project" value="InterPro"/>
</dbReference>
<dbReference type="InterPro" id="IPR040131">
    <property type="entry name" value="MnmG_N"/>
</dbReference>
<evidence type="ECO:0000256" key="11">
    <source>
        <dbReference type="ARBA" id="ARBA00031800"/>
    </source>
</evidence>
<reference evidence="13" key="1">
    <citation type="submission" date="2013-03" db="EMBL/GenBank/DDBJ databases">
        <title>Genome Sequence of the Profundibacterium mesophilum strain KAUST100406-0324T from Red Sea, a novel genus in the family Rhodobacteraceae.</title>
        <authorList>
            <person name="Essack M."/>
            <person name="Alam I."/>
            <person name="Lafi F."/>
            <person name="Alawi W."/>
            <person name="Kamanu F."/>
            <person name="Al-Suwailem A."/>
            <person name="Lee O.O."/>
            <person name="Xu Y."/>
            <person name="Bajic V."/>
            <person name="Qian P.-Y."/>
            <person name="Archer J."/>
        </authorList>
    </citation>
    <scope>NUCLEOTIDE SEQUENCE</scope>
    <source>
        <strain evidence="13">KAUST100406-0324</strain>
    </source>
</reference>
<evidence type="ECO:0000256" key="6">
    <source>
        <dbReference type="ARBA" id="ARBA00022630"/>
    </source>
</evidence>
<keyword evidence="7" id="KW-0819">tRNA processing</keyword>
<sequence length="502" mass="54602">MDDLIVESDEIKGVSLSNGIAINASAVVLTTGTFLDGVIHIGREQIPAGRMGEAPSNKLADRIRSLKLPLGRLKTGTPPRIKRSSIDWDNLTQQEADPDPEFLSFVTSEVAATQISCALTETNERTHAIIAENLHLSAMHAGNIQGKGPRYCPSIEDKITRFADKASHQVFLEPEGLDSNLVYPNGISTSLPADVQLDYVRSIKGLEIAEIAQPGYAIEYDYVDPRSLDLDLQLKAIKGLFLAGQINGTTGYEEAGAQGLLAGINAARIARGLDTVTLSRSESYIGVMLDDLTSRGVTEPYRMFTSRAEFRLSLRTDNADLRLTPLGIELGVVGESRAAAFHAKVDQLAHARERSKLISFKKDDLAGRDIVLGGSGQRQTLCSLANTKGMSAEIFHDLLGKDQYTKAVATSVFAESLYGSYIERQSADIAILRREENLRIPEDIAFDRITGLSNELIGKLEWIRPQNLRRATQIEGMTPAALSLLVRAIKSSSAPTRAQNAS</sequence>
<evidence type="ECO:0000256" key="2">
    <source>
        <dbReference type="ARBA" id="ARBA00003717"/>
    </source>
</evidence>
<evidence type="ECO:0000256" key="1">
    <source>
        <dbReference type="ARBA" id="ARBA00001974"/>
    </source>
</evidence>
<accession>A0A921TBW1</accession>
<evidence type="ECO:0000256" key="5">
    <source>
        <dbReference type="ARBA" id="ARBA00022490"/>
    </source>
</evidence>
<dbReference type="PANTHER" id="PTHR11806">
    <property type="entry name" value="GLUCOSE INHIBITED DIVISION PROTEIN A"/>
    <property type="match status" value="1"/>
</dbReference>
<dbReference type="FunFam" id="3.50.50.60:FF:000002">
    <property type="entry name" value="tRNA uridine 5-carboxymethylaminomethyl modification enzyme MnmG"/>
    <property type="match status" value="1"/>
</dbReference>
<gene>
    <name evidence="13" type="primary">mnmG</name>
    <name evidence="13" type="ORF">PMES_01051</name>
</gene>
<dbReference type="Gene3D" id="3.50.50.60">
    <property type="entry name" value="FAD/NAD(P)-binding domain"/>
    <property type="match status" value="2"/>
</dbReference>
<protein>
    <recommendedName>
        <fullName evidence="4">tRNA uridine 5-carboxymethylaminomethyl modification enzyme MnmG</fullName>
    </recommendedName>
    <alternativeName>
        <fullName evidence="11">Glucose-inhibited division protein A</fullName>
    </alternativeName>
</protein>
<evidence type="ECO:0000256" key="8">
    <source>
        <dbReference type="ARBA" id="ARBA00022827"/>
    </source>
</evidence>
<dbReference type="NCBIfam" id="TIGR00136">
    <property type="entry name" value="mnmG_gidA"/>
    <property type="match status" value="1"/>
</dbReference>
<comment type="similarity">
    <text evidence="3">Belongs to the MnmG family.</text>
</comment>
<dbReference type="Pfam" id="PF13932">
    <property type="entry name" value="SAM_GIDA_C"/>
    <property type="match status" value="1"/>
</dbReference>
<dbReference type="Pfam" id="PF01134">
    <property type="entry name" value="GIDA"/>
    <property type="match status" value="1"/>
</dbReference>
<dbReference type="InterPro" id="IPR020595">
    <property type="entry name" value="MnmG-rel_CS"/>
</dbReference>
<evidence type="ECO:0000259" key="12">
    <source>
        <dbReference type="SMART" id="SM01228"/>
    </source>
</evidence>
<dbReference type="InterPro" id="IPR036188">
    <property type="entry name" value="FAD/NAD-bd_sf"/>
</dbReference>
<keyword evidence="14" id="KW-1185">Reference proteome</keyword>
<dbReference type="PROSITE" id="PS01280">
    <property type="entry name" value="GIDA_1"/>
    <property type="match status" value="1"/>
</dbReference>
<keyword evidence="9" id="KW-0520">NAD</keyword>
<dbReference type="SMART" id="SM01228">
    <property type="entry name" value="GIDA_assoc_3"/>
    <property type="match status" value="1"/>
</dbReference>
<evidence type="ECO:0000256" key="3">
    <source>
        <dbReference type="ARBA" id="ARBA00007653"/>
    </source>
</evidence>
<dbReference type="AlphaFoldDB" id="A0A921TBW1"/>